<reference evidence="14 15" key="1">
    <citation type="submission" date="2013-12" db="EMBL/GenBank/DDBJ databases">
        <title>Draft genome sequence of Caloranaerobacter sp. H53214.</title>
        <authorList>
            <person name="Jiang L.J."/>
            <person name="Shao Z.Z."/>
            <person name="Long M.N."/>
        </authorList>
    </citation>
    <scope>NUCLEOTIDE SEQUENCE [LARGE SCALE GENOMIC DNA]</scope>
    <source>
        <strain evidence="14 15">H53214</strain>
    </source>
</reference>
<dbReference type="SUPFAM" id="SSF63380">
    <property type="entry name" value="Riboflavin synthase domain-like"/>
    <property type="match status" value="1"/>
</dbReference>
<evidence type="ECO:0000313" key="14">
    <source>
        <dbReference type="EMBL" id="KGG79739.1"/>
    </source>
</evidence>
<dbReference type="EMBL" id="AZTB01000062">
    <property type="protein sequence ID" value="KGG79739.1"/>
    <property type="molecule type" value="Genomic_DNA"/>
</dbReference>
<feature type="binding site" evidence="12">
    <location>
        <position position="205"/>
    </location>
    <ligand>
        <name>[2Fe-2S] cluster</name>
        <dbReference type="ChEBI" id="CHEBI:190135"/>
    </ligand>
</feature>
<dbReference type="CDD" id="cd06218">
    <property type="entry name" value="DHOD_e_trans"/>
    <property type="match status" value="1"/>
</dbReference>
<dbReference type="InterPro" id="IPR017938">
    <property type="entry name" value="Riboflavin_synthase-like_b-brl"/>
</dbReference>
<dbReference type="Pfam" id="PF10418">
    <property type="entry name" value="DHODB_Fe-S_bind"/>
    <property type="match status" value="1"/>
</dbReference>
<dbReference type="Gene3D" id="3.40.50.80">
    <property type="entry name" value="Nucleotide-binding domain of ferredoxin-NADP reductase (FNR) module"/>
    <property type="match status" value="1"/>
</dbReference>
<dbReference type="PIRSF" id="PIRSF006816">
    <property type="entry name" value="Cyc3_hyd_g"/>
    <property type="match status" value="1"/>
</dbReference>
<keyword evidence="5 12" id="KW-0479">Metal-binding</keyword>
<dbReference type="InterPro" id="IPR019480">
    <property type="entry name" value="Dihydroorotate_DH_Fe-S-bd"/>
</dbReference>
<dbReference type="PROSITE" id="PS51384">
    <property type="entry name" value="FAD_FR"/>
    <property type="match status" value="1"/>
</dbReference>
<dbReference type="RefSeq" id="WP_035164434.1">
    <property type="nucleotide sequence ID" value="NZ_AZTB01000062.1"/>
</dbReference>
<evidence type="ECO:0000256" key="9">
    <source>
        <dbReference type="ARBA" id="ARBA00023014"/>
    </source>
</evidence>
<dbReference type="Gene3D" id="2.10.240.10">
    <property type="entry name" value="Dihydroorotate dehydrogenase, electron transfer subunit"/>
    <property type="match status" value="1"/>
</dbReference>
<comment type="cofactor">
    <cofactor evidence="12">
        <name>[2Fe-2S] cluster</name>
        <dbReference type="ChEBI" id="CHEBI:190135"/>
    </cofactor>
    <text evidence="12">Binds 1 [2Fe-2S] cluster per subunit.</text>
</comment>
<keyword evidence="3 11" id="KW-0285">Flavoprotein</keyword>
<evidence type="ECO:0000256" key="2">
    <source>
        <dbReference type="ARBA" id="ARBA00022448"/>
    </source>
</evidence>
<evidence type="ECO:0000313" key="15">
    <source>
        <dbReference type="Proteomes" id="UP000029622"/>
    </source>
</evidence>
<feature type="binding site" evidence="11">
    <location>
        <begin position="66"/>
        <end position="67"/>
    </location>
    <ligand>
        <name>FAD</name>
        <dbReference type="ChEBI" id="CHEBI:57692"/>
    </ligand>
</feature>
<feature type="binding site" evidence="12">
    <location>
        <position position="200"/>
    </location>
    <ligand>
        <name>[2Fe-2S] cluster</name>
        <dbReference type="ChEBI" id="CHEBI:190135"/>
    </ligand>
</feature>
<dbReference type="GO" id="GO:0046872">
    <property type="term" value="F:metal ion binding"/>
    <property type="evidence" value="ECO:0007669"/>
    <property type="project" value="UniProtKB-KW"/>
</dbReference>
<feature type="binding site" evidence="12">
    <location>
        <position position="208"/>
    </location>
    <ligand>
        <name>[2Fe-2S] cluster</name>
        <dbReference type="ChEBI" id="CHEBI:190135"/>
    </ligand>
</feature>
<feature type="binding site" evidence="11">
    <location>
        <begin position="44"/>
        <end position="47"/>
    </location>
    <ligand>
        <name>FAD</name>
        <dbReference type="ChEBI" id="CHEBI:57692"/>
    </ligand>
</feature>
<evidence type="ECO:0000256" key="3">
    <source>
        <dbReference type="ARBA" id="ARBA00022630"/>
    </source>
</evidence>
<gene>
    <name evidence="14" type="ORF">Y919_10150</name>
</gene>
<dbReference type="NCBIfam" id="NF000798">
    <property type="entry name" value="PRK00054.1-3"/>
    <property type="match status" value="1"/>
</dbReference>
<dbReference type="AlphaFoldDB" id="A0A096CT70"/>
<comment type="caution">
    <text evidence="14">The sequence shown here is derived from an EMBL/GenBank/DDBJ whole genome shotgun (WGS) entry which is preliminary data.</text>
</comment>
<sequence>MARVISNKRILKDVFILRAEGRFEGEMGQFYMVRAWDKFPLLSRPLSIHDIGNDYIEFLYRVQGQGTSILSLLKPSDEIRLEGPYGNGFPLVKGKIALVGGGIGIAPLYLAAKKLSQNEGVDLLDIYMGFRNEAILEDKYKEFADNLYININGFITDDIDFKKYDYIFTCGPEIMMKKIVDMAKDYNTKVYVSIEKRMACGVGACLVCSCKTKSGNKRTCKDGPVFFGEDVIFDV</sequence>
<name>A0A096CT70_9FIRM</name>
<dbReference type="InterPro" id="IPR039261">
    <property type="entry name" value="FNR_nucleotide-bd"/>
</dbReference>
<proteinExistence type="inferred from homology"/>
<evidence type="ECO:0000256" key="4">
    <source>
        <dbReference type="ARBA" id="ARBA00022714"/>
    </source>
</evidence>
<dbReference type="InterPro" id="IPR050353">
    <property type="entry name" value="PyrK_electron_transfer"/>
</dbReference>
<dbReference type="PANTHER" id="PTHR43513:SF3">
    <property type="entry name" value="DIHYDROOROTATE DEHYDROGENASE B (NAD(+)), ELECTRON TRANSFER SUBUNIT-RELATED"/>
    <property type="match status" value="1"/>
</dbReference>
<keyword evidence="8 12" id="KW-0408">Iron</keyword>
<organism evidence="14 15">
    <name type="scientific">Caloranaerobacter azorensis H53214</name>
    <dbReference type="NCBI Taxonomy" id="1156417"/>
    <lineage>
        <taxon>Bacteria</taxon>
        <taxon>Bacillati</taxon>
        <taxon>Bacillota</taxon>
        <taxon>Tissierellia</taxon>
        <taxon>Tissierellales</taxon>
        <taxon>Thermohalobacteraceae</taxon>
        <taxon>Caloranaerobacter</taxon>
    </lineage>
</organism>
<evidence type="ECO:0000259" key="13">
    <source>
        <dbReference type="PROSITE" id="PS51384"/>
    </source>
</evidence>
<feature type="domain" description="FAD-binding FR-type" evidence="13">
    <location>
        <begin position="1"/>
        <end position="91"/>
    </location>
</feature>
<dbReference type="PANTHER" id="PTHR43513">
    <property type="entry name" value="DIHYDROOROTATE DEHYDROGENASE B (NAD(+)), ELECTRON TRANSFER SUBUNIT"/>
    <property type="match status" value="1"/>
</dbReference>
<feature type="binding site" evidence="11">
    <location>
        <begin position="59"/>
        <end position="61"/>
    </location>
    <ligand>
        <name>FAD</name>
        <dbReference type="ChEBI" id="CHEBI:57692"/>
    </ligand>
</feature>
<keyword evidence="7" id="KW-0249">Electron transport</keyword>
<comment type="similarity">
    <text evidence="1">Belongs to the PyrK family.</text>
</comment>
<evidence type="ECO:0000256" key="12">
    <source>
        <dbReference type="PIRSR" id="PIRSR006816-2"/>
    </source>
</evidence>
<keyword evidence="2" id="KW-0813">Transport</keyword>
<evidence type="ECO:0000256" key="8">
    <source>
        <dbReference type="ARBA" id="ARBA00023004"/>
    </source>
</evidence>
<keyword evidence="4 12" id="KW-0001">2Fe-2S</keyword>
<evidence type="ECO:0000256" key="1">
    <source>
        <dbReference type="ARBA" id="ARBA00006422"/>
    </source>
</evidence>
<dbReference type="Proteomes" id="UP000029622">
    <property type="component" value="Unassembled WGS sequence"/>
</dbReference>
<evidence type="ECO:0000256" key="5">
    <source>
        <dbReference type="ARBA" id="ARBA00022723"/>
    </source>
</evidence>
<keyword evidence="9 12" id="KW-0411">Iron-sulfur</keyword>
<dbReference type="InterPro" id="IPR037117">
    <property type="entry name" value="Dihydroorotate_DH_ele_sf"/>
</dbReference>
<dbReference type="SUPFAM" id="SSF52343">
    <property type="entry name" value="Ferredoxin reductase-like, C-terminal NADP-linked domain"/>
    <property type="match status" value="1"/>
</dbReference>
<dbReference type="GO" id="GO:0016491">
    <property type="term" value="F:oxidoreductase activity"/>
    <property type="evidence" value="ECO:0007669"/>
    <property type="project" value="InterPro"/>
</dbReference>
<comment type="cofactor">
    <cofactor evidence="11">
        <name>FAD</name>
        <dbReference type="ChEBI" id="CHEBI:57692"/>
    </cofactor>
    <text evidence="11">Binds 1 FAD per subunit.</text>
</comment>
<dbReference type="InterPro" id="IPR017927">
    <property type="entry name" value="FAD-bd_FR_type"/>
</dbReference>
<accession>A0A096CT70</accession>
<evidence type="ECO:0000256" key="7">
    <source>
        <dbReference type="ARBA" id="ARBA00022982"/>
    </source>
</evidence>
<dbReference type="InterPro" id="IPR012165">
    <property type="entry name" value="Cyt_c3_hydrogenase_gsu"/>
</dbReference>
<evidence type="ECO:0000256" key="11">
    <source>
        <dbReference type="PIRSR" id="PIRSR006816-1"/>
    </source>
</evidence>
<evidence type="ECO:0000256" key="6">
    <source>
        <dbReference type="ARBA" id="ARBA00022827"/>
    </source>
</evidence>
<dbReference type="Gene3D" id="2.40.30.10">
    <property type="entry name" value="Translation factors"/>
    <property type="match status" value="1"/>
</dbReference>
<feature type="binding site" evidence="12">
    <location>
        <position position="220"/>
    </location>
    <ligand>
        <name>[2Fe-2S] cluster</name>
        <dbReference type="ChEBI" id="CHEBI:190135"/>
    </ligand>
</feature>
<keyword evidence="6 11" id="KW-0274">FAD</keyword>
<comment type="cofactor">
    <cofactor evidence="10">
        <name>[2Fe-2S] cluster</name>
        <dbReference type="ChEBI" id="CHEBI:190135"/>
    </cofactor>
</comment>
<dbReference type="GO" id="GO:0006221">
    <property type="term" value="P:pyrimidine nucleotide biosynthetic process"/>
    <property type="evidence" value="ECO:0007669"/>
    <property type="project" value="InterPro"/>
</dbReference>
<dbReference type="GO" id="GO:0051537">
    <property type="term" value="F:2 iron, 2 sulfur cluster binding"/>
    <property type="evidence" value="ECO:0007669"/>
    <property type="project" value="UniProtKB-KW"/>
</dbReference>
<dbReference type="STRING" id="1156417.Y919_10150"/>
<protein>
    <submittedName>
        <fullName evidence="14">Diguanylate cyclase</fullName>
    </submittedName>
</protein>
<evidence type="ECO:0000256" key="10">
    <source>
        <dbReference type="ARBA" id="ARBA00034078"/>
    </source>
</evidence>
<dbReference type="GO" id="GO:0050660">
    <property type="term" value="F:flavin adenine dinucleotide binding"/>
    <property type="evidence" value="ECO:0007669"/>
    <property type="project" value="InterPro"/>
</dbReference>